<dbReference type="Proteomes" id="UP000828048">
    <property type="component" value="Chromosome 4"/>
</dbReference>
<evidence type="ECO:0000313" key="2">
    <source>
        <dbReference type="Proteomes" id="UP000828048"/>
    </source>
</evidence>
<comment type="caution">
    <text evidence="1">The sequence shown here is derived from an EMBL/GenBank/DDBJ whole genome shotgun (WGS) entry which is preliminary data.</text>
</comment>
<accession>A0ACB7Z6F7</accession>
<name>A0ACB7Z6F7_9ERIC</name>
<reference evidence="1 2" key="1">
    <citation type="journal article" date="2021" name="Hortic Res">
        <title>High-quality reference genome and annotation aids understanding of berry development for evergreen blueberry (Vaccinium darrowii).</title>
        <authorList>
            <person name="Yu J."/>
            <person name="Hulse-Kemp A.M."/>
            <person name="Babiker E."/>
            <person name="Staton M."/>
        </authorList>
    </citation>
    <scope>NUCLEOTIDE SEQUENCE [LARGE SCALE GENOMIC DNA]</scope>
    <source>
        <strain evidence="2">cv. NJ 8807/NJ 8810</strain>
        <tissue evidence="1">Young leaf</tissue>
    </source>
</reference>
<gene>
    <name evidence="1" type="ORF">Vadar_020282</name>
</gene>
<organism evidence="1 2">
    <name type="scientific">Vaccinium darrowii</name>
    <dbReference type="NCBI Taxonomy" id="229202"/>
    <lineage>
        <taxon>Eukaryota</taxon>
        <taxon>Viridiplantae</taxon>
        <taxon>Streptophyta</taxon>
        <taxon>Embryophyta</taxon>
        <taxon>Tracheophyta</taxon>
        <taxon>Spermatophyta</taxon>
        <taxon>Magnoliopsida</taxon>
        <taxon>eudicotyledons</taxon>
        <taxon>Gunneridae</taxon>
        <taxon>Pentapetalae</taxon>
        <taxon>asterids</taxon>
        <taxon>Ericales</taxon>
        <taxon>Ericaceae</taxon>
        <taxon>Vaccinioideae</taxon>
        <taxon>Vaccinieae</taxon>
        <taxon>Vaccinium</taxon>
    </lineage>
</organism>
<keyword evidence="2" id="KW-1185">Reference proteome</keyword>
<dbReference type="EMBL" id="CM037154">
    <property type="protein sequence ID" value="KAH7860986.1"/>
    <property type="molecule type" value="Genomic_DNA"/>
</dbReference>
<proteinExistence type="predicted"/>
<evidence type="ECO:0000313" key="1">
    <source>
        <dbReference type="EMBL" id="KAH7860986.1"/>
    </source>
</evidence>
<sequence length="608" mass="67182">MAVPENPGLWEESYETAESMDPELYRATIEGDILQFMIAMDHGTLDRVQYHSSAGCVQLGPQKNTVLHIAASFGHYEIVKVVCHDLPFYVSEKNSKGDTPLHLAARAGDSLLVTLLSSCDLKEGALELENEEGNTPLHEALRHRHRKVARMLIDTDRSASYSVNKEGKSVLYLAAEACYADLVKLLMDNPVGNCSVEGRFRNKSAVHAAILGQNIDVLRILWEKDQSSFHLRCDEEGRNALHFSASIGFLEGVNFLLLNFCTFVYQRDRNGLFPIHTASSKGHVNIIQEILQHCPDSRELLTLEGQNIFHVAAKSGNDKAVSSMLKMPELEKLLNEKDGDGNTPLHVATIYEHPRIVSALTRHKRVKLELVNNDGQTALDIAKEYMETMASFRKRLTWMALRVAGAPQSPHSNVSRTKQTSSAGQNSELENYKDKVNVVLLVATLIAAVTFTAGFTVPGGYNNSNGPDQGMATMLTKVKFQEFVICDTVAMYSSILVTVTLIWAQLGDLSSMQVALKFAVPLLGIALAMMSIAFMAGVYLVVSKLSWLANVILVIGSDFLIVLAALFVPLCFLGSSNCFLLRQLSYFPFQLLLYAFGSFSGHDEKEDK</sequence>
<protein>
    <submittedName>
        <fullName evidence="1">Uncharacterized protein</fullName>
    </submittedName>
</protein>